<accession>A0A4R1KF40</accession>
<comment type="caution">
    <text evidence="1">The sequence shown here is derived from an EMBL/GenBank/DDBJ whole genome shotgun (WGS) entry which is preliminary data.</text>
</comment>
<evidence type="ECO:0000313" key="2">
    <source>
        <dbReference type="Proteomes" id="UP000295565"/>
    </source>
</evidence>
<dbReference type="InterPro" id="IPR017704">
    <property type="entry name" value="Se-bd_putative_YdfZ"/>
</dbReference>
<proteinExistence type="predicted"/>
<sequence length="64" mass="7185">MTKVYDLYHNELQPGQRVLIRETGEIDQIEKISADNLSSYAAEHNQCVQLKQGVCAPIDIARLG</sequence>
<dbReference type="RefSeq" id="WP_165872619.1">
    <property type="nucleotide sequence ID" value="NZ_OU594967.1"/>
</dbReference>
<dbReference type="EMBL" id="SMGD01000002">
    <property type="protein sequence ID" value="TCK63295.1"/>
    <property type="molecule type" value="Genomic_DNA"/>
</dbReference>
<dbReference type="Pfam" id="PF14001">
    <property type="entry name" value="YdfZ"/>
    <property type="match status" value="1"/>
</dbReference>
<evidence type="ECO:0000313" key="1">
    <source>
        <dbReference type="EMBL" id="TCK63295.1"/>
    </source>
</evidence>
<dbReference type="Proteomes" id="UP000295565">
    <property type="component" value="Unassembled WGS sequence"/>
</dbReference>
<reference evidence="1 2" key="1">
    <citation type="submission" date="2019-03" db="EMBL/GenBank/DDBJ databases">
        <title>Genomic Encyclopedia of Type Strains, Phase IV (KMG-IV): sequencing the most valuable type-strain genomes for metagenomic binning, comparative biology and taxonomic classification.</title>
        <authorList>
            <person name="Goeker M."/>
        </authorList>
    </citation>
    <scope>NUCLEOTIDE SEQUENCE [LARGE SCALE GENOMIC DNA]</scope>
    <source>
        <strain evidence="1 2">DSM 18577</strain>
    </source>
</reference>
<keyword evidence="2" id="KW-1185">Reference proteome</keyword>
<dbReference type="AlphaFoldDB" id="A0A4R1KF40"/>
<gene>
    <name evidence="1" type="ORF">EV690_0180</name>
</gene>
<protein>
    <submittedName>
        <fullName evidence="1">Putative selenium-binding protein YdfZ</fullName>
    </submittedName>
</protein>
<dbReference type="NCBIfam" id="TIGR03318">
    <property type="entry name" value="YdfZ_fam"/>
    <property type="match status" value="1"/>
</dbReference>
<organism evidence="1 2">
    <name type="scientific">Celerinatantimonas diazotrophica</name>
    <dbReference type="NCBI Taxonomy" id="412034"/>
    <lineage>
        <taxon>Bacteria</taxon>
        <taxon>Pseudomonadati</taxon>
        <taxon>Pseudomonadota</taxon>
        <taxon>Gammaproteobacteria</taxon>
        <taxon>Celerinatantimonadaceae</taxon>
        <taxon>Celerinatantimonas</taxon>
    </lineage>
</organism>
<name>A0A4R1KF40_9GAMM</name>